<evidence type="ECO:0000313" key="4">
    <source>
        <dbReference type="Proteomes" id="UP000178347"/>
    </source>
</evidence>
<reference evidence="3 4" key="1">
    <citation type="journal article" date="2016" name="Nat. Commun.">
        <title>Thousands of microbial genomes shed light on interconnected biogeochemical processes in an aquifer system.</title>
        <authorList>
            <person name="Anantharaman K."/>
            <person name="Brown C.T."/>
            <person name="Hug L.A."/>
            <person name="Sharon I."/>
            <person name="Castelle C.J."/>
            <person name="Probst A.J."/>
            <person name="Thomas B.C."/>
            <person name="Singh A."/>
            <person name="Wilkins M.J."/>
            <person name="Karaoz U."/>
            <person name="Brodie E.L."/>
            <person name="Williams K.H."/>
            <person name="Hubbard S.S."/>
            <person name="Banfield J.F."/>
        </authorList>
    </citation>
    <scope>NUCLEOTIDE SEQUENCE [LARGE SCALE GENOMIC DNA]</scope>
</reference>
<sequence length="121" mass="13575">MQIIGVILILLIIGLFAAWLYWTKKQTGVSAKETGGAQEFDIKVKGVYSPSVIKAKAGQPVRINFLREEDTECSRFVVFDALNIRKDLPRGQAVAVEFTPQKGEYKFTCDMGMYQGRLVVK</sequence>
<dbReference type="SUPFAM" id="SSF49503">
    <property type="entry name" value="Cupredoxins"/>
    <property type="match status" value="1"/>
</dbReference>
<evidence type="ECO:0000313" key="3">
    <source>
        <dbReference type="EMBL" id="OGH75693.1"/>
    </source>
</evidence>
<evidence type="ECO:0000259" key="2">
    <source>
        <dbReference type="Pfam" id="PF13473"/>
    </source>
</evidence>
<dbReference type="Pfam" id="PF13473">
    <property type="entry name" value="Cupredoxin_1"/>
    <property type="match status" value="1"/>
</dbReference>
<dbReference type="Gene3D" id="2.60.40.420">
    <property type="entry name" value="Cupredoxins - blue copper proteins"/>
    <property type="match status" value="1"/>
</dbReference>
<dbReference type="AlphaFoldDB" id="A0A1F6MW86"/>
<accession>A0A1F6MW86</accession>
<dbReference type="InterPro" id="IPR008972">
    <property type="entry name" value="Cupredoxin"/>
</dbReference>
<comment type="caution">
    <text evidence="3">The sequence shown here is derived from an EMBL/GenBank/DDBJ whole genome shotgun (WGS) entry which is preliminary data.</text>
</comment>
<evidence type="ECO:0000256" key="1">
    <source>
        <dbReference type="SAM" id="Phobius"/>
    </source>
</evidence>
<dbReference type="EMBL" id="MFQN01000004">
    <property type="protein sequence ID" value="OGH75693.1"/>
    <property type="molecule type" value="Genomic_DNA"/>
</dbReference>
<organism evidence="3 4">
    <name type="scientific">Candidatus Magasanikbacteria bacterium RIFCSPLOWO2_12_FULL_43_12</name>
    <dbReference type="NCBI Taxonomy" id="1798692"/>
    <lineage>
        <taxon>Bacteria</taxon>
        <taxon>Candidatus Magasanikiibacteriota</taxon>
    </lineage>
</organism>
<dbReference type="Proteomes" id="UP000178347">
    <property type="component" value="Unassembled WGS sequence"/>
</dbReference>
<protein>
    <recommendedName>
        <fullName evidence="2">EfeO-type cupredoxin-like domain-containing protein</fullName>
    </recommendedName>
</protein>
<gene>
    <name evidence="3" type="ORF">A3G00_04350</name>
</gene>
<keyword evidence="1" id="KW-0812">Transmembrane</keyword>
<name>A0A1F6MW86_9BACT</name>
<dbReference type="InterPro" id="IPR028096">
    <property type="entry name" value="EfeO_Cupredoxin"/>
</dbReference>
<feature type="transmembrane region" description="Helical" evidence="1">
    <location>
        <begin position="6"/>
        <end position="22"/>
    </location>
</feature>
<keyword evidence="1" id="KW-1133">Transmembrane helix</keyword>
<feature type="domain" description="EfeO-type cupredoxin-like" evidence="2">
    <location>
        <begin position="15"/>
        <end position="120"/>
    </location>
</feature>
<keyword evidence="1" id="KW-0472">Membrane</keyword>
<dbReference type="STRING" id="1798692.A3G00_04350"/>
<proteinExistence type="predicted"/>